<comment type="caution">
    <text evidence="2">The sequence shown here is derived from an EMBL/GenBank/DDBJ whole genome shotgun (WGS) entry which is preliminary data.</text>
</comment>
<evidence type="ECO:0000313" key="3">
    <source>
        <dbReference type="Proteomes" id="UP000579523"/>
    </source>
</evidence>
<sequence length="92" mass="9631">MKSLKAAAVLAGSLIAAGAATPAFAHSAAEPLPVTEDRVIPLRNVTVLDTPLQEPTDVFNTESKNSLFNTVKDTAVALRGDESGRQTLTRQG</sequence>
<keyword evidence="3" id="KW-1185">Reference proteome</keyword>
<dbReference type="RefSeq" id="WP_184824961.1">
    <property type="nucleotide sequence ID" value="NZ_BMTI01000001.1"/>
</dbReference>
<keyword evidence="1" id="KW-0732">Signal</keyword>
<organism evidence="2 3">
    <name type="scientific">Streptomyces griseomycini</name>
    <dbReference type="NCBI Taxonomy" id="66895"/>
    <lineage>
        <taxon>Bacteria</taxon>
        <taxon>Bacillati</taxon>
        <taxon>Actinomycetota</taxon>
        <taxon>Actinomycetes</taxon>
        <taxon>Kitasatosporales</taxon>
        <taxon>Streptomycetaceae</taxon>
        <taxon>Streptomyces</taxon>
    </lineage>
</organism>
<accession>A0A7W7PTE0</accession>
<dbReference type="Proteomes" id="UP000579523">
    <property type="component" value="Unassembled WGS sequence"/>
</dbReference>
<protein>
    <submittedName>
        <fullName evidence="2">Uncharacterized protein</fullName>
    </submittedName>
</protein>
<dbReference type="AlphaFoldDB" id="A0A7W7PTE0"/>
<evidence type="ECO:0000313" key="2">
    <source>
        <dbReference type="EMBL" id="MBB4900925.1"/>
    </source>
</evidence>
<proteinExistence type="predicted"/>
<feature type="signal peptide" evidence="1">
    <location>
        <begin position="1"/>
        <end position="25"/>
    </location>
</feature>
<feature type="chain" id="PRO_5031104274" evidence="1">
    <location>
        <begin position="26"/>
        <end position="92"/>
    </location>
</feature>
<evidence type="ECO:0000256" key="1">
    <source>
        <dbReference type="SAM" id="SignalP"/>
    </source>
</evidence>
<reference evidence="2 3" key="1">
    <citation type="submission" date="2020-08" db="EMBL/GenBank/DDBJ databases">
        <title>Genomic Encyclopedia of Type Strains, Phase III (KMG-III): the genomes of soil and plant-associated and newly described type strains.</title>
        <authorList>
            <person name="Whitman W."/>
        </authorList>
    </citation>
    <scope>NUCLEOTIDE SEQUENCE [LARGE SCALE GENOMIC DNA]</scope>
    <source>
        <strain evidence="2 3">CECT 3273</strain>
    </source>
</reference>
<dbReference type="EMBL" id="JACHJI010000009">
    <property type="protein sequence ID" value="MBB4900925.1"/>
    <property type="molecule type" value="Genomic_DNA"/>
</dbReference>
<name>A0A7W7PTE0_9ACTN</name>
<gene>
    <name evidence="2" type="ORF">FHS37_005005</name>
</gene>